<dbReference type="PROSITE" id="PS01359">
    <property type="entry name" value="ZF_PHD_1"/>
    <property type="match status" value="1"/>
</dbReference>
<dbReference type="EMBL" id="BPVZ01000207">
    <property type="protein sequence ID" value="GKV46398.1"/>
    <property type="molecule type" value="Genomic_DNA"/>
</dbReference>
<keyword evidence="5" id="KW-1185">Reference proteome</keyword>
<evidence type="ECO:0008006" key="6">
    <source>
        <dbReference type="Google" id="ProtNLM"/>
    </source>
</evidence>
<dbReference type="AlphaFoldDB" id="A0AAV5MC23"/>
<evidence type="ECO:0000256" key="1">
    <source>
        <dbReference type="ARBA" id="ARBA00022723"/>
    </source>
</evidence>
<proteinExistence type="predicted"/>
<dbReference type="PANTHER" id="PTHR34451">
    <property type="entry name" value="PHD FINGER FAMILY PROTEIN"/>
    <property type="match status" value="1"/>
</dbReference>
<evidence type="ECO:0000313" key="4">
    <source>
        <dbReference type="EMBL" id="GKV46398.1"/>
    </source>
</evidence>
<evidence type="ECO:0000256" key="3">
    <source>
        <dbReference type="ARBA" id="ARBA00022833"/>
    </source>
</evidence>
<dbReference type="InterPro" id="IPR019786">
    <property type="entry name" value="Zinc_finger_PHD-type_CS"/>
</dbReference>
<keyword evidence="1" id="KW-0479">Metal-binding</keyword>
<name>A0AAV5MC23_9ROSI</name>
<accession>A0AAV5MC23</accession>
<keyword evidence="2" id="KW-0863">Zinc-finger</keyword>
<gene>
    <name evidence="4" type="ORF">SLEP1_g53384</name>
</gene>
<dbReference type="Proteomes" id="UP001054252">
    <property type="component" value="Unassembled WGS sequence"/>
</dbReference>
<reference evidence="4 5" key="1">
    <citation type="journal article" date="2021" name="Commun. Biol.">
        <title>The genome of Shorea leprosula (Dipterocarpaceae) highlights the ecological relevance of drought in aseasonal tropical rainforests.</title>
        <authorList>
            <person name="Ng K.K.S."/>
            <person name="Kobayashi M.J."/>
            <person name="Fawcett J.A."/>
            <person name="Hatakeyama M."/>
            <person name="Paape T."/>
            <person name="Ng C.H."/>
            <person name="Ang C.C."/>
            <person name="Tnah L.H."/>
            <person name="Lee C.T."/>
            <person name="Nishiyama T."/>
            <person name="Sese J."/>
            <person name="O'Brien M.J."/>
            <person name="Copetti D."/>
            <person name="Mohd Noor M.I."/>
            <person name="Ong R.C."/>
            <person name="Putra M."/>
            <person name="Sireger I.Z."/>
            <person name="Indrioko S."/>
            <person name="Kosugi Y."/>
            <person name="Izuno A."/>
            <person name="Isagi Y."/>
            <person name="Lee S.L."/>
            <person name="Shimizu K.K."/>
        </authorList>
    </citation>
    <scope>NUCLEOTIDE SEQUENCE [LARGE SCALE GENOMIC DNA]</scope>
    <source>
        <strain evidence="4">214</strain>
    </source>
</reference>
<comment type="caution">
    <text evidence="4">The sequence shown here is derived from an EMBL/GenBank/DDBJ whole genome shotgun (WGS) entry which is preliminary data.</text>
</comment>
<protein>
    <recommendedName>
        <fullName evidence="6">Phorbol-ester/DAG-type domain-containing protein</fullName>
    </recommendedName>
</protein>
<sequence>MPTPIQAGNRQSPTGQCSNCGVSTLHFLHHLRHGGIQRRLCTSCVLRLHPTSFCTVCFAFYDGVPPHPSKRISCSKCASFTHTHCAATSPLSPYICTPCNNSSPSSFSFFHQTDRIDKKQAVVLLCAARIAASSMSKAAALAKEEAEKKVREAACARKRAREALEHLVWVSNEESARRQEEIWNGNNNNNGVAMAIAIANAKDDEEEMDGDFESLVRDLENTLVKEEGLDVAI</sequence>
<dbReference type="GO" id="GO:0008270">
    <property type="term" value="F:zinc ion binding"/>
    <property type="evidence" value="ECO:0007669"/>
    <property type="project" value="UniProtKB-KW"/>
</dbReference>
<organism evidence="4 5">
    <name type="scientific">Rubroshorea leprosula</name>
    <dbReference type="NCBI Taxonomy" id="152421"/>
    <lineage>
        <taxon>Eukaryota</taxon>
        <taxon>Viridiplantae</taxon>
        <taxon>Streptophyta</taxon>
        <taxon>Embryophyta</taxon>
        <taxon>Tracheophyta</taxon>
        <taxon>Spermatophyta</taxon>
        <taxon>Magnoliopsida</taxon>
        <taxon>eudicotyledons</taxon>
        <taxon>Gunneridae</taxon>
        <taxon>Pentapetalae</taxon>
        <taxon>rosids</taxon>
        <taxon>malvids</taxon>
        <taxon>Malvales</taxon>
        <taxon>Dipterocarpaceae</taxon>
        <taxon>Rubroshorea</taxon>
    </lineage>
</organism>
<dbReference type="PANTHER" id="PTHR34451:SF15">
    <property type="entry name" value="PHD-TYPE DOMAIN-CONTAINING PROTEIN"/>
    <property type="match status" value="1"/>
</dbReference>
<evidence type="ECO:0000313" key="5">
    <source>
        <dbReference type="Proteomes" id="UP001054252"/>
    </source>
</evidence>
<keyword evidence="3" id="KW-0862">Zinc</keyword>
<evidence type="ECO:0000256" key="2">
    <source>
        <dbReference type="ARBA" id="ARBA00022771"/>
    </source>
</evidence>